<comment type="caution">
    <text evidence="1">The sequence shown here is derived from an EMBL/GenBank/DDBJ whole genome shotgun (WGS) entry which is preliminary data.</text>
</comment>
<organism evidence="1 2">
    <name type="scientific">Zarea fungicola</name>
    <dbReference type="NCBI Taxonomy" id="93591"/>
    <lineage>
        <taxon>Eukaryota</taxon>
        <taxon>Fungi</taxon>
        <taxon>Dikarya</taxon>
        <taxon>Ascomycota</taxon>
        <taxon>Pezizomycotina</taxon>
        <taxon>Sordariomycetes</taxon>
        <taxon>Hypocreomycetidae</taxon>
        <taxon>Hypocreales</taxon>
        <taxon>Cordycipitaceae</taxon>
        <taxon>Zarea</taxon>
    </lineage>
</organism>
<evidence type="ECO:0000313" key="1">
    <source>
        <dbReference type="EMBL" id="KAJ2972625.1"/>
    </source>
</evidence>
<reference evidence="1" key="1">
    <citation type="submission" date="2022-08" db="EMBL/GenBank/DDBJ databases">
        <title>Genome Sequence of Lecanicillium fungicola.</title>
        <authorList>
            <person name="Buettner E."/>
        </authorList>
    </citation>
    <scope>NUCLEOTIDE SEQUENCE</scope>
    <source>
        <strain evidence="1">Babe33</strain>
    </source>
</reference>
<sequence length="204" mass="23312">MSSSTRFRRGRVLGAAGFYIVNTVGMVVCDSPLNGIKTLLYNLHQPIGDARWNTNAAGATPQKLQHGLAYIQAVMAVFDYYDDPNVKSRHRDAYIAVRNELALFERSYRDKFTRDIFGQWQERWKDYMEAHMQRVVAHARGWALAKLRPLQGVWDERLINCYALGDPDACAYDMLAVVLIQSYISAIDQGQKITFDYSIFSFLA</sequence>
<keyword evidence="2" id="KW-1185">Reference proteome</keyword>
<evidence type="ECO:0000313" key="2">
    <source>
        <dbReference type="Proteomes" id="UP001143910"/>
    </source>
</evidence>
<name>A0ACC1N0K4_9HYPO</name>
<accession>A0ACC1N0K4</accession>
<dbReference type="Proteomes" id="UP001143910">
    <property type="component" value="Unassembled WGS sequence"/>
</dbReference>
<gene>
    <name evidence="1" type="ORF">NQ176_g7050</name>
</gene>
<dbReference type="EMBL" id="JANJQO010001112">
    <property type="protein sequence ID" value="KAJ2972625.1"/>
    <property type="molecule type" value="Genomic_DNA"/>
</dbReference>
<protein>
    <submittedName>
        <fullName evidence="1">Uncharacterized protein</fullName>
    </submittedName>
</protein>
<proteinExistence type="predicted"/>